<evidence type="ECO:0000256" key="1">
    <source>
        <dbReference type="SAM" id="MobiDB-lite"/>
    </source>
</evidence>
<organism evidence="2">
    <name type="scientific">marine sediment metagenome</name>
    <dbReference type="NCBI Taxonomy" id="412755"/>
    <lineage>
        <taxon>unclassified sequences</taxon>
        <taxon>metagenomes</taxon>
        <taxon>ecological metagenomes</taxon>
    </lineage>
</organism>
<accession>A0A0F9QZ47</accession>
<proteinExistence type="predicted"/>
<feature type="region of interest" description="Disordered" evidence="1">
    <location>
        <begin position="285"/>
        <end position="313"/>
    </location>
</feature>
<gene>
    <name evidence="2" type="ORF">LCGC14_0956420</name>
</gene>
<feature type="compositionally biased region" description="Basic residues" evidence="1">
    <location>
        <begin position="1"/>
        <end position="18"/>
    </location>
</feature>
<feature type="region of interest" description="Disordered" evidence="1">
    <location>
        <begin position="1"/>
        <end position="48"/>
    </location>
</feature>
<protein>
    <submittedName>
        <fullName evidence="2">Uncharacterized protein</fullName>
    </submittedName>
</protein>
<feature type="compositionally biased region" description="Basic and acidic residues" evidence="1">
    <location>
        <begin position="19"/>
        <end position="46"/>
    </location>
</feature>
<feature type="compositionally biased region" description="Basic and acidic residues" evidence="1">
    <location>
        <begin position="295"/>
        <end position="313"/>
    </location>
</feature>
<comment type="caution">
    <text evidence="2">The sequence shown here is derived from an EMBL/GenBank/DDBJ whole genome shotgun (WGS) entry which is preliminary data.</text>
</comment>
<sequence>MPHEKKKLVQGKPKFKLRGSKELLTRSELKTRAKTLAGERDTGERTTKRRAVTLPTIEAKRKEPERKKLTGALGVLTSPKTTGVLAGTLAAVGGAGLLAGAIGTKLAAKPAQAVITRFASRHQLDTLTGKLVARGTRQTQRAFVGRPGTHGKLIDKIFRATPNVKRFATNQKSTTLTKSLATKAGLGLGTASLLIGAIGSYPFAGFIKEEALQTLGFAFKTAEENKDIEGMENALADVEEILNAAPEIMDKIPYANVLNQLTSFFAAANTKLDNDRRRLETLRGEQETGETAFQAERKEADVQARERQLEERERDAEYFALVREGRFEEAEELLQSELKGGN</sequence>
<evidence type="ECO:0000313" key="2">
    <source>
        <dbReference type="EMBL" id="KKN18391.1"/>
    </source>
</evidence>
<dbReference type="AlphaFoldDB" id="A0A0F9QZ47"/>
<reference evidence="2" key="1">
    <citation type="journal article" date="2015" name="Nature">
        <title>Complex archaea that bridge the gap between prokaryotes and eukaryotes.</title>
        <authorList>
            <person name="Spang A."/>
            <person name="Saw J.H."/>
            <person name="Jorgensen S.L."/>
            <person name="Zaremba-Niedzwiedzka K."/>
            <person name="Martijn J."/>
            <person name="Lind A.E."/>
            <person name="van Eijk R."/>
            <person name="Schleper C."/>
            <person name="Guy L."/>
            <person name="Ettema T.J."/>
        </authorList>
    </citation>
    <scope>NUCLEOTIDE SEQUENCE</scope>
</reference>
<name>A0A0F9QZ47_9ZZZZ</name>
<dbReference type="EMBL" id="LAZR01003433">
    <property type="protein sequence ID" value="KKN18391.1"/>
    <property type="molecule type" value="Genomic_DNA"/>
</dbReference>